<evidence type="ECO:0000256" key="7">
    <source>
        <dbReference type="ARBA" id="ARBA00022958"/>
    </source>
</evidence>
<dbReference type="AlphaFoldDB" id="H2XMR6"/>
<evidence type="ECO:0000256" key="10">
    <source>
        <dbReference type="ARBA" id="ARBA00023136"/>
    </source>
</evidence>
<evidence type="ECO:0000256" key="2">
    <source>
        <dbReference type="ARBA" id="ARBA00022448"/>
    </source>
</evidence>
<organism evidence="14 15">
    <name type="scientific">Ciona intestinalis</name>
    <name type="common">Transparent sea squirt</name>
    <name type="synonym">Ascidia intestinalis</name>
    <dbReference type="NCBI Taxonomy" id="7719"/>
    <lineage>
        <taxon>Eukaryota</taxon>
        <taxon>Metazoa</taxon>
        <taxon>Chordata</taxon>
        <taxon>Tunicata</taxon>
        <taxon>Ascidiacea</taxon>
        <taxon>Phlebobranchia</taxon>
        <taxon>Cionidae</taxon>
        <taxon>Ciona</taxon>
    </lineage>
</organism>
<evidence type="ECO:0000313" key="14">
    <source>
        <dbReference type="Ensembl" id="ENSCINP00000030949.1"/>
    </source>
</evidence>
<evidence type="ECO:0000256" key="4">
    <source>
        <dbReference type="ARBA" id="ARBA00022692"/>
    </source>
</evidence>
<reference evidence="14" key="4">
    <citation type="submission" date="2025-09" db="UniProtKB">
        <authorList>
            <consortium name="Ensembl"/>
        </authorList>
    </citation>
    <scope>IDENTIFICATION</scope>
</reference>
<dbReference type="GO" id="GO:0008076">
    <property type="term" value="C:voltage-gated potassium channel complex"/>
    <property type="evidence" value="ECO:0000318"/>
    <property type="project" value="GO_Central"/>
</dbReference>
<keyword evidence="15" id="KW-1185">Reference proteome</keyword>
<dbReference type="PANTHER" id="PTHR11537:SF113">
    <property type="entry name" value="POTASSIUM VOLTAGE-GATED CHANNEL PROTEIN SHAKER"/>
    <property type="match status" value="1"/>
</dbReference>
<keyword evidence="9" id="KW-0406">Ion transport</keyword>
<evidence type="ECO:0000259" key="13">
    <source>
        <dbReference type="Pfam" id="PF00520"/>
    </source>
</evidence>
<keyword evidence="8 12" id="KW-1133">Transmembrane helix</keyword>
<dbReference type="InterPro" id="IPR028325">
    <property type="entry name" value="VG_K_chnl"/>
</dbReference>
<dbReference type="Ensembl" id="ENSCINT00000032302.1">
    <property type="protein sequence ID" value="ENSCINP00000030949.1"/>
    <property type="gene ID" value="ENSCING00000024802.1"/>
</dbReference>
<accession>H2XMR6</accession>
<dbReference type="PRINTS" id="PR00169">
    <property type="entry name" value="KCHANNEL"/>
</dbReference>
<keyword evidence="6" id="KW-0851">Voltage-gated channel</keyword>
<keyword evidence="2" id="KW-0813">Transport</keyword>
<dbReference type="InParanoid" id="H2XMR6"/>
<evidence type="ECO:0000256" key="8">
    <source>
        <dbReference type="ARBA" id="ARBA00022989"/>
    </source>
</evidence>
<dbReference type="InterPro" id="IPR003968">
    <property type="entry name" value="K_chnl_volt-dep_Kv"/>
</dbReference>
<dbReference type="PANTHER" id="PTHR11537">
    <property type="entry name" value="VOLTAGE-GATED POTASSIUM CHANNEL"/>
    <property type="match status" value="1"/>
</dbReference>
<evidence type="ECO:0000256" key="1">
    <source>
        <dbReference type="ARBA" id="ARBA00004141"/>
    </source>
</evidence>
<dbReference type="Gene3D" id="1.10.287.70">
    <property type="match status" value="1"/>
</dbReference>
<evidence type="ECO:0000256" key="11">
    <source>
        <dbReference type="ARBA" id="ARBA00023303"/>
    </source>
</evidence>
<dbReference type="Proteomes" id="UP000008144">
    <property type="component" value="Chromosome 11"/>
</dbReference>
<feature type="domain" description="Ion transport" evidence="13">
    <location>
        <begin position="41"/>
        <end position="241"/>
    </location>
</feature>
<dbReference type="Pfam" id="PF00520">
    <property type="entry name" value="Ion_trans"/>
    <property type="match status" value="1"/>
</dbReference>
<name>H2XMR6_CIOIN</name>
<feature type="transmembrane region" description="Helical" evidence="12">
    <location>
        <begin position="149"/>
        <end position="170"/>
    </location>
</feature>
<keyword evidence="5" id="KW-0631">Potassium channel</keyword>
<dbReference type="FunFam" id="1.10.287.70:FF:000002">
    <property type="entry name" value="Potassium voltage-gated channel subfamily a member"/>
    <property type="match status" value="1"/>
</dbReference>
<dbReference type="SUPFAM" id="SSF81324">
    <property type="entry name" value="Voltage-gated potassium channels"/>
    <property type="match status" value="1"/>
</dbReference>
<reference evidence="14" key="2">
    <citation type="journal article" date="2008" name="Genome Biol.">
        <title>Improved genome assembly and evidence-based global gene model set for the chordate Ciona intestinalis: new insight into intron and operon populations.</title>
        <authorList>
            <person name="Satou Y."/>
            <person name="Mineta K."/>
            <person name="Ogasawara M."/>
            <person name="Sasakura Y."/>
            <person name="Shoguchi E."/>
            <person name="Ueno K."/>
            <person name="Yamada L."/>
            <person name="Matsumoto J."/>
            <person name="Wasserscheid J."/>
            <person name="Dewar K."/>
            <person name="Wiley G.B."/>
            <person name="Macmil S.L."/>
            <person name="Roe B.A."/>
            <person name="Zeller R.W."/>
            <person name="Hastings K.E."/>
            <person name="Lemaire P."/>
            <person name="Lindquist E."/>
            <person name="Endo T."/>
            <person name="Hotta K."/>
            <person name="Inaba K."/>
        </authorList>
    </citation>
    <scope>NUCLEOTIDE SEQUENCE [LARGE SCALE GENOMIC DNA]</scope>
    <source>
        <strain evidence="14">wild type</strain>
    </source>
</reference>
<dbReference type="Gene3D" id="1.20.120.350">
    <property type="entry name" value="Voltage-gated potassium channels. Chain C"/>
    <property type="match status" value="1"/>
</dbReference>
<dbReference type="HOGENOM" id="CLU_011722_1_5_1"/>
<evidence type="ECO:0000313" key="15">
    <source>
        <dbReference type="Proteomes" id="UP000008144"/>
    </source>
</evidence>
<evidence type="ECO:0000256" key="5">
    <source>
        <dbReference type="ARBA" id="ARBA00022826"/>
    </source>
</evidence>
<feature type="transmembrane region" description="Helical" evidence="12">
    <location>
        <begin position="210"/>
        <end position="231"/>
    </location>
</feature>
<keyword evidence="7" id="KW-0630">Potassium</keyword>
<evidence type="ECO:0000256" key="3">
    <source>
        <dbReference type="ARBA" id="ARBA00022538"/>
    </source>
</evidence>
<evidence type="ECO:0000256" key="6">
    <source>
        <dbReference type="ARBA" id="ARBA00022882"/>
    </source>
</evidence>
<evidence type="ECO:0000256" key="9">
    <source>
        <dbReference type="ARBA" id="ARBA00023065"/>
    </source>
</evidence>
<reference evidence="14" key="3">
    <citation type="submission" date="2025-08" db="UniProtKB">
        <authorList>
            <consortium name="Ensembl"/>
        </authorList>
    </citation>
    <scope>IDENTIFICATION</scope>
</reference>
<reference evidence="15" key="1">
    <citation type="journal article" date="2002" name="Science">
        <title>The draft genome of Ciona intestinalis: insights into chordate and vertebrate origins.</title>
        <authorList>
            <person name="Dehal P."/>
            <person name="Satou Y."/>
            <person name="Campbell R.K."/>
            <person name="Chapman J."/>
            <person name="Degnan B."/>
            <person name="De Tomaso A."/>
            <person name="Davidson B."/>
            <person name="Di Gregorio A."/>
            <person name="Gelpke M."/>
            <person name="Goodstein D.M."/>
            <person name="Harafuji N."/>
            <person name="Hastings K.E."/>
            <person name="Ho I."/>
            <person name="Hotta K."/>
            <person name="Huang W."/>
            <person name="Kawashima T."/>
            <person name="Lemaire P."/>
            <person name="Martinez D."/>
            <person name="Meinertzhagen I.A."/>
            <person name="Necula S."/>
            <person name="Nonaka M."/>
            <person name="Putnam N."/>
            <person name="Rash S."/>
            <person name="Saiga H."/>
            <person name="Satake M."/>
            <person name="Terry A."/>
            <person name="Yamada L."/>
            <person name="Wang H.G."/>
            <person name="Awazu S."/>
            <person name="Azumi K."/>
            <person name="Boore J."/>
            <person name="Branno M."/>
            <person name="Chin-Bow S."/>
            <person name="DeSantis R."/>
            <person name="Doyle S."/>
            <person name="Francino P."/>
            <person name="Keys D.N."/>
            <person name="Haga S."/>
            <person name="Hayashi H."/>
            <person name="Hino K."/>
            <person name="Imai K.S."/>
            <person name="Inaba K."/>
            <person name="Kano S."/>
            <person name="Kobayashi K."/>
            <person name="Kobayashi M."/>
            <person name="Lee B.I."/>
            <person name="Makabe K.W."/>
            <person name="Manohar C."/>
            <person name="Matassi G."/>
            <person name="Medina M."/>
            <person name="Mochizuki Y."/>
            <person name="Mount S."/>
            <person name="Morishita T."/>
            <person name="Miura S."/>
            <person name="Nakayama A."/>
            <person name="Nishizaka S."/>
            <person name="Nomoto H."/>
            <person name="Ohta F."/>
            <person name="Oishi K."/>
            <person name="Rigoutsos I."/>
            <person name="Sano M."/>
            <person name="Sasaki A."/>
            <person name="Sasakura Y."/>
            <person name="Shoguchi E."/>
            <person name="Shin-i T."/>
            <person name="Spagnuolo A."/>
            <person name="Stainier D."/>
            <person name="Suzuki M.M."/>
            <person name="Tassy O."/>
            <person name="Takatori N."/>
            <person name="Tokuoka M."/>
            <person name="Yagi K."/>
            <person name="Yoshizaki F."/>
            <person name="Wada S."/>
            <person name="Zhang C."/>
            <person name="Hyatt P.D."/>
            <person name="Larimer F."/>
            <person name="Detter C."/>
            <person name="Doggett N."/>
            <person name="Glavina T."/>
            <person name="Hawkins T."/>
            <person name="Richardson P."/>
            <person name="Lucas S."/>
            <person name="Kohara Y."/>
            <person name="Levine M."/>
            <person name="Satoh N."/>
            <person name="Rokhsar D.S."/>
        </authorList>
    </citation>
    <scope>NUCLEOTIDE SEQUENCE [LARGE SCALE GENOMIC DNA]</scope>
</reference>
<feature type="transmembrane region" description="Helical" evidence="12">
    <location>
        <begin position="47"/>
        <end position="67"/>
    </location>
</feature>
<dbReference type="InterPro" id="IPR005821">
    <property type="entry name" value="Ion_trans_dom"/>
</dbReference>
<sequence length="296" mass="33362">ETLPSYQQPIRVGPTFAPNFTTTLGATTRSQNPAHMISDERRFSNPFWIIETICICWFSMEVTVRFLCSPDKLRFWKNIMNIIDIVAIAPYFISLGTDQQTTNEDGKGMSLAILRVIRLVRVFRIFKLSRHSKGLQILGQTLKASMRELGLLIFFLFIGVVLFSSAVYFAEIDNQKSDFKSIPEAFWWAVVTMTTVGYGDMKPITVAGKIVGSLCAIVGVLFIALPVPVIVSNFNYFYHRETDTDEANKHTYVSTCPYLSSWKKKKTRRSSITSSICSSRRSINVDDTEGTAPSST</sequence>
<dbReference type="GO" id="GO:0016020">
    <property type="term" value="C:membrane"/>
    <property type="evidence" value="ECO:0000318"/>
    <property type="project" value="GO_Central"/>
</dbReference>
<dbReference type="GO" id="GO:0001508">
    <property type="term" value="P:action potential"/>
    <property type="evidence" value="ECO:0000318"/>
    <property type="project" value="GO_Central"/>
</dbReference>
<protein>
    <recommendedName>
        <fullName evidence="13">Ion transport domain-containing protein</fullName>
    </recommendedName>
</protein>
<dbReference type="PRINTS" id="PR01491">
    <property type="entry name" value="KVCHANNEL"/>
</dbReference>
<keyword evidence="4 12" id="KW-0812">Transmembrane</keyword>
<comment type="subcellular location">
    <subcellularLocation>
        <location evidence="1">Membrane</location>
        <topology evidence="1">Multi-pass membrane protein</topology>
    </subcellularLocation>
</comment>
<dbReference type="EMBL" id="EAAA01000666">
    <property type="status" value="NOT_ANNOTATED_CDS"/>
    <property type="molecule type" value="Genomic_DNA"/>
</dbReference>
<dbReference type="GeneTree" id="ENSGT00940000160210"/>
<dbReference type="GO" id="GO:0005251">
    <property type="term" value="F:delayed rectifier potassium channel activity"/>
    <property type="evidence" value="ECO:0000318"/>
    <property type="project" value="GO_Central"/>
</dbReference>
<keyword evidence="3" id="KW-0633">Potassium transport</keyword>
<dbReference type="OMA" id="ESICIVW"/>
<dbReference type="InterPro" id="IPR027359">
    <property type="entry name" value="Volt_channel_dom_sf"/>
</dbReference>
<keyword evidence="11" id="KW-0407">Ion channel</keyword>
<dbReference type="STRING" id="7719.ENSCINP00000030949"/>
<proteinExistence type="predicted"/>
<keyword evidence="10 12" id="KW-0472">Membrane</keyword>
<dbReference type="GO" id="GO:0071805">
    <property type="term" value="P:potassium ion transmembrane transport"/>
    <property type="evidence" value="ECO:0000318"/>
    <property type="project" value="GO_Central"/>
</dbReference>
<evidence type="ECO:0000256" key="12">
    <source>
        <dbReference type="SAM" id="Phobius"/>
    </source>
</evidence>